<gene>
    <name evidence="1" type="ORF">IMCC12053_2129</name>
</gene>
<dbReference type="Proteomes" id="UP000064920">
    <property type="component" value="Chromosome"/>
</dbReference>
<dbReference type="EMBL" id="CP012023">
    <property type="protein sequence ID" value="ALI56076.1"/>
    <property type="molecule type" value="Genomic_DNA"/>
</dbReference>
<evidence type="ECO:0000313" key="1">
    <source>
        <dbReference type="EMBL" id="ALI56076.1"/>
    </source>
</evidence>
<dbReference type="RefSeq" id="WP_062218796.1">
    <property type="nucleotide sequence ID" value="NZ_CP012023.1"/>
</dbReference>
<dbReference type="AlphaFoldDB" id="A0A0N9ZGJ1"/>
<sequence>MSDLSASTGFSTSPSFKASTIARHATNYGYRVTRARPMRLWLDGVEACVAVAGYAGVLMTAGLWILPGSVVTASVLGIKIGLSLSFGLTGLSLLQVAARGLHREVQVDRKRSQIRLVWRNRKDETRLANVIGFDEIGSLFLRRSAMSGGRTRLFVRITSLKTPVELCSGSEHEMQGLWNAMNVNLHAPTGIQSVVPTPFGSARVGRAYPAAEPVGKAV</sequence>
<protein>
    <submittedName>
        <fullName evidence="1">Uncharacterized protein</fullName>
    </submittedName>
</protein>
<keyword evidence="2" id="KW-1185">Reference proteome</keyword>
<dbReference type="STRING" id="1397108.IMCC12053_2129"/>
<proteinExistence type="predicted"/>
<dbReference type="PATRIC" id="fig|1397108.4.peg.2183"/>
<accession>A0A0N9ZGJ1</accession>
<organism evidence="1 2">
    <name type="scientific">Celeribacter marinus</name>
    <dbReference type="NCBI Taxonomy" id="1397108"/>
    <lineage>
        <taxon>Bacteria</taxon>
        <taxon>Pseudomonadati</taxon>
        <taxon>Pseudomonadota</taxon>
        <taxon>Alphaproteobacteria</taxon>
        <taxon>Rhodobacterales</taxon>
        <taxon>Roseobacteraceae</taxon>
        <taxon>Celeribacter</taxon>
    </lineage>
</organism>
<dbReference type="OrthoDB" id="7875524at2"/>
<dbReference type="KEGG" id="cmar:IMCC12053_2129"/>
<name>A0A0N9ZGJ1_9RHOB</name>
<reference evidence="1 2" key="1">
    <citation type="submission" date="2015-05" db="EMBL/GenBank/DDBJ databases">
        <authorList>
            <person name="Wang D.B."/>
            <person name="Wang M."/>
        </authorList>
    </citation>
    <scope>NUCLEOTIDE SEQUENCE [LARGE SCALE GENOMIC DNA]</scope>
    <source>
        <strain evidence="1 2">IMCC 12053</strain>
    </source>
</reference>
<evidence type="ECO:0000313" key="2">
    <source>
        <dbReference type="Proteomes" id="UP000064920"/>
    </source>
</evidence>